<comment type="caution">
    <text evidence="2">The sequence shown here is derived from an EMBL/GenBank/DDBJ whole genome shotgun (WGS) entry which is preliminary data.</text>
</comment>
<dbReference type="EMBL" id="LKET01000021">
    <property type="protein sequence ID" value="KPU45655.1"/>
    <property type="molecule type" value="Genomic_DNA"/>
</dbReference>
<dbReference type="PATRIC" id="fig|36849.3.peg.947"/>
<dbReference type="GO" id="GO:0004853">
    <property type="term" value="F:uroporphyrinogen decarboxylase activity"/>
    <property type="evidence" value="ECO:0007669"/>
    <property type="project" value="InterPro"/>
</dbReference>
<dbReference type="GO" id="GO:0006779">
    <property type="term" value="P:porphyrin-containing compound biosynthetic process"/>
    <property type="evidence" value="ECO:0007669"/>
    <property type="project" value="InterPro"/>
</dbReference>
<accession>A0A0P9AJT7</accession>
<evidence type="ECO:0000313" key="3">
    <source>
        <dbReference type="Proteomes" id="UP000050326"/>
    </source>
</evidence>
<gene>
    <name evidence="2" type="ORF">OXPF_08880</name>
</gene>
<name>A0A0P9AJT7_9CLOT</name>
<dbReference type="Proteomes" id="UP000050326">
    <property type="component" value="Unassembled WGS sequence"/>
</dbReference>
<dbReference type="InterPro" id="IPR038071">
    <property type="entry name" value="UROD/MetE-like_sf"/>
</dbReference>
<keyword evidence="3" id="KW-1185">Reference proteome</keyword>
<feature type="domain" description="Uroporphyrinogen decarboxylase (URO-D)" evidence="1">
    <location>
        <begin position="185"/>
        <end position="357"/>
    </location>
</feature>
<organism evidence="2 3">
    <name type="scientific">Oxobacter pfennigii</name>
    <dbReference type="NCBI Taxonomy" id="36849"/>
    <lineage>
        <taxon>Bacteria</taxon>
        <taxon>Bacillati</taxon>
        <taxon>Bacillota</taxon>
        <taxon>Clostridia</taxon>
        <taxon>Eubacteriales</taxon>
        <taxon>Clostridiaceae</taxon>
        <taxon>Oxobacter</taxon>
    </lineage>
</organism>
<dbReference type="Pfam" id="PF01208">
    <property type="entry name" value="URO-D"/>
    <property type="match status" value="1"/>
</dbReference>
<dbReference type="SUPFAM" id="SSF51726">
    <property type="entry name" value="UROD/MetE-like"/>
    <property type="match status" value="1"/>
</dbReference>
<dbReference type="STRING" id="36849.OXPF_08880"/>
<dbReference type="InterPro" id="IPR000257">
    <property type="entry name" value="Uroporphyrinogen_deCOase"/>
</dbReference>
<dbReference type="AlphaFoldDB" id="A0A0P9AJT7"/>
<dbReference type="Gene3D" id="3.20.20.210">
    <property type="match status" value="1"/>
</dbReference>
<evidence type="ECO:0000313" key="2">
    <source>
        <dbReference type="EMBL" id="KPU45655.1"/>
    </source>
</evidence>
<protein>
    <submittedName>
        <fullName evidence="2">Uroporphyrinogen decarboxylase (URO-D)</fullName>
    </submittedName>
</protein>
<dbReference type="OrthoDB" id="1949511at2"/>
<reference evidence="2 3" key="1">
    <citation type="submission" date="2015-09" db="EMBL/GenBank/DDBJ databases">
        <title>Genome sequence of Oxobacter pfennigii DSM 3222.</title>
        <authorList>
            <person name="Poehlein A."/>
            <person name="Bengelsdorf F.R."/>
            <person name="Schiel-Bengelsdorf B."/>
            <person name="Duerre P."/>
            <person name="Daniel R."/>
        </authorList>
    </citation>
    <scope>NUCLEOTIDE SEQUENCE [LARGE SCALE GENOMIC DNA]</scope>
    <source>
        <strain evidence="2 3">DSM 3222</strain>
    </source>
</reference>
<evidence type="ECO:0000259" key="1">
    <source>
        <dbReference type="Pfam" id="PF01208"/>
    </source>
</evidence>
<sequence length="456" mass="52051">MENVQELKQERAKLFDDLYSGIIPKRIPIAVGMPTELCLQKAGLDLGRTQWTHEGFLEAVEDVIKYMKTDLYPGDAARFPLYLEILGAVSTRMSASGFIQHPEVTTMTPEDYDDFIKTPYDCIQEKIIPRLYPNLDTNPIRRAIVLSMAVKAATDARARHGAVSAKLGEKYGFYSVPAQYGSRSTAPLDLIADYPRGFKGIMQDIKRIPDKVAAACEAILPMAVHYATPAVKSHLGSAFMPGHMPTFLRTSEFEKLFYPSFSKLIHALAEKGQAFYVFCEDNWMRYLDYLYELPQGTRLLFEYGDPQLVKDKLGKKHIISGFYPLTYLKTATKQQCIDKAKELIDILAPGGNYYFNFDKSALTLDSINLENFYAVLEYVYENGAYQNAGQKVTDVPKESTIKPVLKDIPKFESKYYVHKEDYMKTHSYSREDLNSIVYDQVQQYEDFMFKTLMGWI</sequence>
<dbReference type="RefSeq" id="WP_054873991.1">
    <property type="nucleotide sequence ID" value="NZ_LKET01000021.1"/>
</dbReference>
<proteinExistence type="predicted"/>